<gene>
    <name evidence="1" type="ORF">OWV82_023178</name>
</gene>
<keyword evidence="1" id="KW-0808">Transferase</keyword>
<name>A0ACC1WXR1_MELAZ</name>
<dbReference type="EMBL" id="CM051406">
    <property type="protein sequence ID" value="KAJ4703249.1"/>
    <property type="molecule type" value="Genomic_DNA"/>
</dbReference>
<accession>A0ACC1WXR1</accession>
<comment type="caution">
    <text evidence="1">The sequence shown here is derived from an EMBL/GenBank/DDBJ whole genome shotgun (WGS) entry which is preliminary data.</text>
</comment>
<protein>
    <submittedName>
        <fullName evidence="1">Kinase</fullName>
    </submittedName>
</protein>
<organism evidence="1 2">
    <name type="scientific">Melia azedarach</name>
    <name type="common">Chinaberry tree</name>
    <dbReference type="NCBI Taxonomy" id="155640"/>
    <lineage>
        <taxon>Eukaryota</taxon>
        <taxon>Viridiplantae</taxon>
        <taxon>Streptophyta</taxon>
        <taxon>Embryophyta</taxon>
        <taxon>Tracheophyta</taxon>
        <taxon>Spermatophyta</taxon>
        <taxon>Magnoliopsida</taxon>
        <taxon>eudicotyledons</taxon>
        <taxon>Gunneridae</taxon>
        <taxon>Pentapetalae</taxon>
        <taxon>rosids</taxon>
        <taxon>malvids</taxon>
        <taxon>Sapindales</taxon>
        <taxon>Meliaceae</taxon>
        <taxon>Melia</taxon>
    </lineage>
</organism>
<evidence type="ECO:0000313" key="2">
    <source>
        <dbReference type="Proteomes" id="UP001164539"/>
    </source>
</evidence>
<proteinExistence type="predicted"/>
<dbReference type="Proteomes" id="UP001164539">
    <property type="component" value="Chromosome 13"/>
</dbReference>
<evidence type="ECO:0000313" key="1">
    <source>
        <dbReference type="EMBL" id="KAJ4703249.1"/>
    </source>
</evidence>
<keyword evidence="2" id="KW-1185">Reference proteome</keyword>
<reference evidence="1 2" key="1">
    <citation type="journal article" date="2023" name="Science">
        <title>Complex scaffold remodeling in plant triterpene biosynthesis.</title>
        <authorList>
            <person name="De La Pena R."/>
            <person name="Hodgson H."/>
            <person name="Liu J.C."/>
            <person name="Stephenson M.J."/>
            <person name="Martin A.C."/>
            <person name="Owen C."/>
            <person name="Harkess A."/>
            <person name="Leebens-Mack J."/>
            <person name="Jimenez L.E."/>
            <person name="Osbourn A."/>
            <person name="Sattely E.S."/>
        </authorList>
    </citation>
    <scope>NUCLEOTIDE SEQUENCE [LARGE SCALE GENOMIC DNA]</scope>
    <source>
        <strain evidence="2">cv. JPN11</strain>
        <tissue evidence="1">Leaf</tissue>
    </source>
</reference>
<sequence>MHNRAIGFKNLLLILFCMIISIGSFINGQECDDSTRNIANSSVYIENRNAILSSLASKVIISGGFYTASIGQDPNKVYALALCRGDSSSADCAGCVNSASKDIISKCPNHKEAIAWGADAPNPPCIVRYADRYFVGKLELSPIDAGSNLENITWNLTQFNQTWKSLMDVLVKKASMGSSRLKFATGEAKVTYSEQIYALMQCTPDISQSDCEICLRQSMAAYESCCHGKQGGLYERPNCIFRWEIFRFFGATNEALLRTPSPESSVPPESTNKKITKDSGRIASRSIAIIVFSAVFFMIMVAFTYGILKRRKRKQDNRIAKTIETAEPYQFNFSAVKVATNNFSNENKLGQGGFGAVYKGKLPNGRDIAVKRLSRDSGQGELEFKNEVLVLTMLQHRNLVRLLGFCLKGNERLLIYEFVPNSSLDNFIFDPIKHLQLDWEMRYKIIVGIARGILYLHDDSRLRIIHRDLKASNILLDLEMNPKLSDFGMARLFDMDQTQGNTSRIVGTFGYMAPEYVKRGHFSIKSDVFSFGVLVLEIISGQKNSCFCKAEQEAEEDLLTYTWRNWKEGTAAKIIDPSLRVDSNDEVMRCIQIGLLCVQENIANRPTMASVVLMLTRSMSLLVPSQPAYFMHPAPAVSDQSKSDSDKCSVNWASITQLNPR</sequence>
<keyword evidence="1" id="KW-0418">Kinase</keyword>